<reference evidence="2" key="1">
    <citation type="journal article" date="2014" name="Int. J. Syst. Evol. Microbiol.">
        <title>Complete genome of a new Firmicutes species belonging to the dominant human colonic microbiota ('Ruminococcus bicirculans') reveals two chromosomes and a selective capacity to utilize plant glucans.</title>
        <authorList>
            <consortium name="NISC Comparative Sequencing Program"/>
            <person name="Wegmann U."/>
            <person name="Louis P."/>
            <person name="Goesmann A."/>
            <person name="Henrissat B."/>
            <person name="Duncan S.H."/>
            <person name="Flint H.J."/>
        </authorList>
    </citation>
    <scope>NUCLEOTIDE SEQUENCE</scope>
    <source>
        <strain evidence="2">NBRC 3250</strain>
    </source>
</reference>
<evidence type="ECO:0000313" key="4">
    <source>
        <dbReference type="Proteomes" id="UP000075682"/>
    </source>
</evidence>
<organism evidence="3 4">
    <name type="scientific">Gluconobacter albidus</name>
    <dbReference type="NCBI Taxonomy" id="318683"/>
    <lineage>
        <taxon>Bacteria</taxon>
        <taxon>Pseudomonadati</taxon>
        <taxon>Pseudomonadota</taxon>
        <taxon>Alphaproteobacteria</taxon>
        <taxon>Acetobacterales</taxon>
        <taxon>Acetobacteraceae</taxon>
        <taxon>Gluconobacter</taxon>
    </lineage>
</organism>
<reference evidence="2" key="4">
    <citation type="submission" date="2023-01" db="EMBL/GenBank/DDBJ databases">
        <title>Draft genome sequence of Gluconobacter albidus strain NBRC 3250.</title>
        <authorList>
            <person name="Sun Q."/>
            <person name="Mori K."/>
        </authorList>
    </citation>
    <scope>NUCLEOTIDE SEQUENCE</scope>
    <source>
        <strain evidence="2">NBRC 3250</strain>
    </source>
</reference>
<evidence type="ECO:0008006" key="6">
    <source>
        <dbReference type="Google" id="ProtNLM"/>
    </source>
</evidence>
<accession>A0AAW3R0A0</accession>
<dbReference type="Proteomes" id="UP001156672">
    <property type="component" value="Unassembled WGS sequence"/>
</dbReference>
<reference evidence="3 4" key="2">
    <citation type="submission" date="2015-06" db="EMBL/GenBank/DDBJ databases">
        <title>Improved classification and identification of acetic acid bacteria using matrix-assisted laser desorption/ionization time-of-flight mass spectrometry; Gluconobacter nephelii and Gluconobacter uchimurae are later heterotypic synonyms of Gluconobacter japonicus and Gluconobacter oxydans, respectively.</title>
        <authorList>
            <person name="Li L."/>
            <person name="Cleenwerck I."/>
            <person name="De Vuyst L."/>
            <person name="Vandamme P."/>
        </authorList>
    </citation>
    <scope>NUCLEOTIDE SEQUENCE [LARGE SCALE GENOMIC DNA]</scope>
    <source>
        <strain evidence="3 4">LMG 1356</strain>
    </source>
</reference>
<comment type="caution">
    <text evidence="3">The sequence shown here is derived from an EMBL/GenBank/DDBJ whole genome shotgun (WGS) entry which is preliminary data.</text>
</comment>
<sequence length="255" mass="28619">MSDKEITTAARYGRLNSYDLRRALMCLPKDVLNVIKDGKLFLAGGYLRACVAGEPISDIDILSPNRTTAEKWAQYLSGSRGGREPWRTKNAITLSEVGKTPVQFIHRWTFNAPEEIIESFDFTVAQAVIWYDGAIWKSLVSSDFYQDLAAKRLRYTFPNRHEDAGGSLLRVQKFLKRGYDISPENLAKVISRLIGGVREDAPFWQGTEEDKATILASLLRQVDPLHIIDGVPSDDCLEDPRTPEPTEFDATGVPL</sequence>
<evidence type="ECO:0000313" key="2">
    <source>
        <dbReference type="EMBL" id="GLQ69184.1"/>
    </source>
</evidence>
<protein>
    <recommendedName>
        <fullName evidence="6">Nucleotidyltransferase</fullName>
    </recommendedName>
</protein>
<reference evidence="5" key="3">
    <citation type="journal article" date="2019" name="Int. J. Syst. Evol. Microbiol.">
        <title>The Global Catalogue of Microorganisms (GCM) 10K type strain sequencing project: providing services to taxonomists for standard genome sequencing and annotation.</title>
        <authorList>
            <consortium name="The Broad Institute Genomics Platform"/>
            <consortium name="The Broad Institute Genome Sequencing Center for Infectious Disease"/>
            <person name="Wu L."/>
            <person name="Ma J."/>
        </authorList>
    </citation>
    <scope>NUCLEOTIDE SEQUENCE [LARGE SCALE GENOMIC DNA]</scope>
    <source>
        <strain evidence="5">NBRC 3250</strain>
    </source>
</reference>
<dbReference type="RefSeq" id="WP_062027783.1">
    <property type="nucleotide sequence ID" value="NZ_BEWL01000006.1"/>
</dbReference>
<dbReference type="Proteomes" id="UP000075682">
    <property type="component" value="Unassembled WGS sequence"/>
</dbReference>
<dbReference type="EMBL" id="BSNW01000016">
    <property type="protein sequence ID" value="GLQ69184.1"/>
    <property type="molecule type" value="Genomic_DNA"/>
</dbReference>
<evidence type="ECO:0000313" key="5">
    <source>
        <dbReference type="Proteomes" id="UP001156672"/>
    </source>
</evidence>
<evidence type="ECO:0000256" key="1">
    <source>
        <dbReference type="SAM" id="MobiDB-lite"/>
    </source>
</evidence>
<dbReference type="AlphaFoldDB" id="A0AAW3R0A0"/>
<proteinExistence type="predicted"/>
<feature type="region of interest" description="Disordered" evidence="1">
    <location>
        <begin position="233"/>
        <end position="255"/>
    </location>
</feature>
<name>A0AAW3R0A0_9PROT</name>
<gene>
    <name evidence="3" type="ORF">AD941_02605</name>
    <name evidence="2" type="ORF">GCM10007866_16350</name>
</gene>
<dbReference type="EMBL" id="LHZN01000099">
    <property type="protein sequence ID" value="KXV41817.1"/>
    <property type="molecule type" value="Genomic_DNA"/>
</dbReference>
<evidence type="ECO:0000313" key="3">
    <source>
        <dbReference type="EMBL" id="KXV41817.1"/>
    </source>
</evidence>
<dbReference type="Pfam" id="PF26128">
    <property type="entry name" value="Gad2"/>
    <property type="match status" value="1"/>
</dbReference>
<keyword evidence="5" id="KW-1185">Reference proteome</keyword>